<organism evidence="2 3">
    <name type="scientific">Paenibacillus profundus</name>
    <dbReference type="NCBI Taxonomy" id="1173085"/>
    <lineage>
        <taxon>Bacteria</taxon>
        <taxon>Bacillati</taxon>
        <taxon>Bacillota</taxon>
        <taxon>Bacilli</taxon>
        <taxon>Bacillales</taxon>
        <taxon>Paenibacillaceae</taxon>
        <taxon>Paenibacillus</taxon>
    </lineage>
</organism>
<dbReference type="InterPro" id="IPR029045">
    <property type="entry name" value="ClpP/crotonase-like_dom_sf"/>
</dbReference>
<comment type="caution">
    <text evidence="2">The sequence shown here is derived from an EMBL/GenBank/DDBJ whole genome shotgun (WGS) entry which is preliminary data.</text>
</comment>
<dbReference type="SUPFAM" id="SSF52096">
    <property type="entry name" value="ClpP/crotonase"/>
    <property type="match status" value="1"/>
</dbReference>
<evidence type="ECO:0000313" key="3">
    <source>
        <dbReference type="Proteomes" id="UP001199916"/>
    </source>
</evidence>
<dbReference type="Gene3D" id="3.90.226.10">
    <property type="entry name" value="2-enoyl-CoA Hydratase, Chain A, domain 1"/>
    <property type="match status" value="1"/>
</dbReference>
<dbReference type="Proteomes" id="UP001199916">
    <property type="component" value="Unassembled WGS sequence"/>
</dbReference>
<dbReference type="Pfam" id="PF03572">
    <property type="entry name" value="Peptidase_S41"/>
    <property type="match status" value="1"/>
</dbReference>
<dbReference type="EMBL" id="JAJNBZ010000039">
    <property type="protein sequence ID" value="MCE5173030.1"/>
    <property type="molecule type" value="Genomic_DNA"/>
</dbReference>
<accession>A0ABS8YMH9</accession>
<protein>
    <submittedName>
        <fullName evidence="2">S41 family peptidase</fullName>
    </submittedName>
</protein>
<sequence length="410" mass="46443">MSSDTLYRDMILTKEQMLEDYDAMWESFEENYPFYGVLDRLYVLNNMEPDYYKATKTKYRKQIENMELEGDKAMFEFANIIAISVNDVYGTVGHVSIVNPNMLRSLEVYKEHVNESPEVQPWVDVIEDPQVIAFYEYLDYLLGLQQADKGGSAPTPEEINAQQEEELNKMKATNLTMKILEKGKIAYINVESFDDVFIEGDMPKIRAFLEEVKDYEHLIIDIQNNGGGNTTYWEEAFVRPNISEPATTSLVRLMKNTELTQRFYGVDYKGSALTTKDVKNDPNFTSLHKEDLEDLTLVREISYTLEPKFSEKLFKGEISVLVGPAVYSSAESFAVFCKSTHFATLVGKTTGGSNSGGPILFELPISHLLIQFDVEYGLNPDGSSSQEVGTTPDIESEDALKTVLDLIGKH</sequence>
<gene>
    <name evidence="2" type="ORF">LQV63_27585</name>
</gene>
<reference evidence="2 3" key="1">
    <citation type="submission" date="2021-11" db="EMBL/GenBank/DDBJ databases">
        <title>Draft genome sequence of Paenibacillus profundus YoMME, a new Gram-positive bacteria with exoelectrogenic properties.</title>
        <authorList>
            <person name="Hubenova Y."/>
            <person name="Hubenova E."/>
            <person name="Manasiev Y."/>
            <person name="Peykov S."/>
            <person name="Mitov M."/>
        </authorList>
    </citation>
    <scope>NUCLEOTIDE SEQUENCE [LARGE SCALE GENOMIC DNA]</scope>
    <source>
        <strain evidence="2 3">YoMME</strain>
    </source>
</reference>
<dbReference type="InterPro" id="IPR005151">
    <property type="entry name" value="Tail-specific_protease"/>
</dbReference>
<proteinExistence type="predicted"/>
<name>A0ABS8YMH9_9BACL</name>
<keyword evidence="3" id="KW-1185">Reference proteome</keyword>
<evidence type="ECO:0000259" key="1">
    <source>
        <dbReference type="Pfam" id="PF03572"/>
    </source>
</evidence>
<feature type="domain" description="Tail specific protease" evidence="1">
    <location>
        <begin position="184"/>
        <end position="395"/>
    </location>
</feature>
<evidence type="ECO:0000313" key="2">
    <source>
        <dbReference type="EMBL" id="MCE5173030.1"/>
    </source>
</evidence>
<dbReference type="RefSeq" id="WP_233699050.1">
    <property type="nucleotide sequence ID" value="NZ_JAJNBZ010000039.1"/>
</dbReference>